<evidence type="ECO:0008006" key="3">
    <source>
        <dbReference type="Google" id="ProtNLM"/>
    </source>
</evidence>
<dbReference type="AlphaFoldDB" id="A0A6H9UP20"/>
<dbReference type="Proteomes" id="UP000442707">
    <property type="component" value="Unassembled WGS sequence"/>
</dbReference>
<evidence type="ECO:0000313" key="1">
    <source>
        <dbReference type="EMBL" id="KAB1139974.1"/>
    </source>
</evidence>
<accession>A0A6H9UP20</accession>
<dbReference type="RefSeq" id="WP_150957875.1">
    <property type="nucleotide sequence ID" value="NZ_VZRB01000049.1"/>
</dbReference>
<name>A0A6H9UP20_9ACTN</name>
<gene>
    <name evidence="1" type="ORF">F7R91_37965</name>
</gene>
<comment type="caution">
    <text evidence="1">The sequence shown here is derived from an EMBL/GenBank/DDBJ whole genome shotgun (WGS) entry which is preliminary data.</text>
</comment>
<keyword evidence="2" id="KW-1185">Reference proteome</keyword>
<proteinExistence type="predicted"/>
<evidence type="ECO:0000313" key="2">
    <source>
        <dbReference type="Proteomes" id="UP000442707"/>
    </source>
</evidence>
<organism evidence="1 2">
    <name type="scientific">Streptomyces luteolifulvus</name>
    <dbReference type="NCBI Taxonomy" id="2615112"/>
    <lineage>
        <taxon>Bacteria</taxon>
        <taxon>Bacillati</taxon>
        <taxon>Actinomycetota</taxon>
        <taxon>Actinomycetes</taxon>
        <taxon>Kitasatosporales</taxon>
        <taxon>Streptomycetaceae</taxon>
        <taxon>Streptomyces</taxon>
    </lineage>
</organism>
<sequence length="114" mass="12371">MTDLDWVPQSCTLPTEERPLRIAAWDGLLTDRLRRVSRPEPLRLRLDLGSDTGIEGRVRDLVGRESGCCAFFDLTVGVDSGAVLLDVAVEQVHAPVLDALAARAGRIADTSETS</sequence>
<protein>
    <recommendedName>
        <fullName evidence="3">Arsenate reductase</fullName>
    </recommendedName>
</protein>
<reference evidence="1 2" key="1">
    <citation type="submission" date="2019-09" db="EMBL/GenBank/DDBJ databases">
        <title>Screening of Novel Bioactive Compounds from Soil-Associated.</title>
        <authorList>
            <person name="Zhao S."/>
        </authorList>
    </citation>
    <scope>NUCLEOTIDE SEQUENCE [LARGE SCALE GENOMIC DNA]</scope>
    <source>
        <strain evidence="1 2">HIT-DPA4</strain>
    </source>
</reference>
<dbReference type="EMBL" id="VZRB01000049">
    <property type="protein sequence ID" value="KAB1139974.1"/>
    <property type="molecule type" value="Genomic_DNA"/>
</dbReference>